<evidence type="ECO:0000313" key="2">
    <source>
        <dbReference type="EMBL" id="MBB5182214.1"/>
    </source>
</evidence>
<dbReference type="AlphaFoldDB" id="A0A7W8FU46"/>
<dbReference type="Pfam" id="PF05272">
    <property type="entry name" value="VapE-like_dom"/>
    <property type="match status" value="1"/>
</dbReference>
<evidence type="ECO:0000259" key="1">
    <source>
        <dbReference type="SMART" id="SM00942"/>
    </source>
</evidence>
<protein>
    <recommendedName>
        <fullName evidence="1">Primase C-terminal 1 domain-containing protein</fullName>
    </recommendedName>
</protein>
<proteinExistence type="predicted"/>
<dbReference type="Proteomes" id="UP000539953">
    <property type="component" value="Unassembled WGS sequence"/>
</dbReference>
<dbReference type="RefSeq" id="WP_183326695.1">
    <property type="nucleotide sequence ID" value="NZ_JACHHK010000001.1"/>
</dbReference>
<accession>A0A7W8FU46</accession>
<sequence>MTATLNETAPALTEFTLQYSGVTQKKNNTSYPFTAVIHSIDDLKKVAAFDNIGAQHSDGKNNRGKLIKGYRSVKTYKQANCLPVEVDNEQKDPLKPDIPPEEWVTPADVAAAFPGVPFYVVYSRHHMKEKNGKPARPRFHVYFIMNTVTDVDRFAALKLKALEHFPQFDSDAMDRAHFFYGVENPQVEYYPGNIPVDTFLVNLDKLPDVIPVGTRNNTLSKYAAKILKRNGDTDKAFELFQQAADRCEQPLEESELKTIWNSAQGFFHKEIESSPDYIPPDAYELADFTSGGGKKKKPVTSDDVKKVLAEMNITVRLNLISGMVEVNGLPKAYSKENAANTLPVLLMDYFTKHNMKCSRTTLDDCLVLIEDENRFNPVEEMLKSTTWDGHDYLKDLAEILGIADNERETLYLNKWCHQTISLALNDDVEPYGADGVLTIQGDQGAGKTLFFATIAVKSDWFAEGVSIDLGKKDTVIQSTGCWIAELGELDSTLKKEQSALKAFLTSRTDTYRLPYAHAQTRRPRRTSFCATVNPKEFLNDETGSRRFWVIHPSPLDVERVKGLSAEWVKQMWAQVYETLYKKDVQGFRLTKEELQTLQLENEQYSKPLAGEIEITDNLDFDAPLDKWHWVKVSALLNHAGIRGVSSMQAGRVLAKLAAQDKRIQVKNVHNVKQYLLPPLSAYEEFPRTGADVEPLLGPL</sequence>
<comment type="caution">
    <text evidence="2">The sequence shown here is derived from an EMBL/GenBank/DDBJ whole genome shotgun (WGS) entry which is preliminary data.</text>
</comment>
<dbReference type="InterPro" id="IPR007936">
    <property type="entry name" value="VapE-like_dom"/>
</dbReference>
<keyword evidence="3" id="KW-1185">Reference proteome</keyword>
<dbReference type="PANTHER" id="PTHR34985:SF1">
    <property type="entry name" value="SLR0554 PROTEIN"/>
    <property type="match status" value="1"/>
</dbReference>
<dbReference type="SMART" id="SM00942">
    <property type="entry name" value="PriCT_1"/>
    <property type="match status" value="1"/>
</dbReference>
<reference evidence="2 3" key="1">
    <citation type="submission" date="2020-08" db="EMBL/GenBank/DDBJ databases">
        <title>Genomic Encyclopedia of Type Strains, Phase IV (KMG-IV): sequencing the most valuable type-strain genomes for metagenomic binning, comparative biology and taxonomic classification.</title>
        <authorList>
            <person name="Goeker M."/>
        </authorList>
    </citation>
    <scope>NUCLEOTIDE SEQUENCE [LARGE SCALE GENOMIC DNA]</scope>
    <source>
        <strain evidence="2 3">DSM 25799</strain>
    </source>
</reference>
<evidence type="ECO:0000313" key="3">
    <source>
        <dbReference type="Proteomes" id="UP000539953"/>
    </source>
</evidence>
<feature type="domain" description="Primase C-terminal 1" evidence="1">
    <location>
        <begin position="204"/>
        <end position="269"/>
    </location>
</feature>
<dbReference type="PANTHER" id="PTHR34985">
    <property type="entry name" value="SLR0554 PROTEIN"/>
    <property type="match status" value="1"/>
</dbReference>
<gene>
    <name evidence="2" type="ORF">HNQ47_000217</name>
</gene>
<organism evidence="2 3">
    <name type="scientific">Catenisphaera adipataccumulans</name>
    <dbReference type="NCBI Taxonomy" id="700500"/>
    <lineage>
        <taxon>Bacteria</taxon>
        <taxon>Bacillati</taxon>
        <taxon>Bacillota</taxon>
        <taxon>Erysipelotrichia</taxon>
        <taxon>Erysipelotrichales</taxon>
        <taxon>Erysipelotrichaceae</taxon>
        <taxon>Catenisphaera</taxon>
    </lineage>
</organism>
<dbReference type="EMBL" id="JACHHK010000001">
    <property type="protein sequence ID" value="MBB5182214.1"/>
    <property type="molecule type" value="Genomic_DNA"/>
</dbReference>
<dbReference type="InterPro" id="IPR014820">
    <property type="entry name" value="PriCT_1"/>
</dbReference>
<dbReference type="Pfam" id="PF08708">
    <property type="entry name" value="PriCT_1"/>
    <property type="match status" value="1"/>
</dbReference>
<name>A0A7W8FU46_9FIRM</name>